<dbReference type="RefSeq" id="WP_184758250.1">
    <property type="nucleotide sequence ID" value="NZ_BAABEK010000087.1"/>
</dbReference>
<gene>
    <name evidence="1" type="ORF">FHR32_006631</name>
</gene>
<sequence length="207" mass="23564">MSRRDVVFLVADAGMEQMLRGFLGRAQVHRSVRCGPFGFDPREDLFVAPTKDPGVYGTARELLRPFESLHRRAVVMLDADWSGSPGPQAIHDHIEKCLDGVWEHYAVVVIDPELEAWVWQDNPNVAEALKCGTDFREILANSGHWPYDRLKPPDPKAALKYLQRRHGADGSKAAFRRLAEKISVRHCQDLAFNHLCEHLRAWFPENS</sequence>
<dbReference type="AlphaFoldDB" id="A0A7W7S1W3"/>
<reference evidence="1 2" key="1">
    <citation type="submission" date="2020-08" db="EMBL/GenBank/DDBJ databases">
        <title>Sequencing the genomes of 1000 actinobacteria strains.</title>
        <authorList>
            <person name="Klenk H.-P."/>
        </authorList>
    </citation>
    <scope>NUCLEOTIDE SEQUENCE [LARGE SCALE GENOMIC DNA]</scope>
    <source>
        <strain evidence="1 2">DSM 43023</strain>
    </source>
</reference>
<comment type="caution">
    <text evidence="1">The sequence shown here is derived from an EMBL/GenBank/DDBJ whole genome shotgun (WGS) entry which is preliminary data.</text>
</comment>
<evidence type="ECO:0008006" key="3">
    <source>
        <dbReference type="Google" id="ProtNLM"/>
    </source>
</evidence>
<protein>
    <recommendedName>
        <fullName evidence="3">DUF4276 domain-containing protein</fullName>
    </recommendedName>
</protein>
<name>A0A7W7S1W3_9ACTN</name>
<dbReference type="Proteomes" id="UP000534286">
    <property type="component" value="Unassembled WGS sequence"/>
</dbReference>
<evidence type="ECO:0000313" key="1">
    <source>
        <dbReference type="EMBL" id="MBB4942245.1"/>
    </source>
</evidence>
<accession>A0A7W7S1W3</accession>
<dbReference type="NCBIfam" id="NF047734">
    <property type="entry name" value="antiphage_MADS4"/>
    <property type="match status" value="1"/>
</dbReference>
<organism evidence="1 2">
    <name type="scientific">Streptosporangium album</name>
    <dbReference type="NCBI Taxonomy" id="47479"/>
    <lineage>
        <taxon>Bacteria</taxon>
        <taxon>Bacillati</taxon>
        <taxon>Actinomycetota</taxon>
        <taxon>Actinomycetes</taxon>
        <taxon>Streptosporangiales</taxon>
        <taxon>Streptosporangiaceae</taxon>
        <taxon>Streptosporangium</taxon>
    </lineage>
</organism>
<dbReference type="EMBL" id="JACHJU010000003">
    <property type="protein sequence ID" value="MBB4942245.1"/>
    <property type="molecule type" value="Genomic_DNA"/>
</dbReference>
<evidence type="ECO:0000313" key="2">
    <source>
        <dbReference type="Proteomes" id="UP000534286"/>
    </source>
</evidence>
<keyword evidence="2" id="KW-1185">Reference proteome</keyword>
<dbReference type="InterPro" id="IPR059210">
    <property type="entry name" value="MADS4-like"/>
</dbReference>
<proteinExistence type="predicted"/>